<evidence type="ECO:0000259" key="3">
    <source>
        <dbReference type="PROSITE" id="PS50887"/>
    </source>
</evidence>
<reference evidence="4 5" key="1">
    <citation type="journal article" date="2011" name="Int. J. Syst. Evol. Microbiol.">
        <title>Description of Undibacterium oligocarboniphilum sp. nov., isolated from purified water, and Undibacterium pigrum strain CCUG 49012 as the type strain of Undibacterium parvum sp. nov., and emended descriptions of the genus Undibacterium and the species Undibacterium pigrum.</title>
        <authorList>
            <person name="Eder W."/>
            <person name="Wanner G."/>
            <person name="Ludwig W."/>
            <person name="Busse H.J."/>
            <person name="Ziemke-Kageler F."/>
            <person name="Lang E."/>
        </authorList>
    </citation>
    <scope>NUCLEOTIDE SEQUENCE [LARGE SCALE GENOMIC DNA]</scope>
    <source>
        <strain evidence="4 5">DSM 23061</strain>
    </source>
</reference>
<dbReference type="InterPro" id="IPR029787">
    <property type="entry name" value="Nucleotide_cyclase"/>
</dbReference>
<name>A0A3Q9BRA5_9BURK</name>
<dbReference type="InterPro" id="IPR043128">
    <property type="entry name" value="Rev_trsase/Diguanyl_cyclase"/>
</dbReference>
<dbReference type="Gene3D" id="3.30.70.270">
    <property type="match status" value="1"/>
</dbReference>
<feature type="coiled-coil region" evidence="2">
    <location>
        <begin position="15"/>
        <end position="42"/>
    </location>
</feature>
<dbReference type="GO" id="GO:0005886">
    <property type="term" value="C:plasma membrane"/>
    <property type="evidence" value="ECO:0007669"/>
    <property type="project" value="TreeGrafter"/>
</dbReference>
<dbReference type="SUPFAM" id="SSF55781">
    <property type="entry name" value="GAF domain-like"/>
    <property type="match status" value="1"/>
</dbReference>
<gene>
    <name evidence="4" type="ORF">EJN92_12015</name>
</gene>
<protein>
    <recommendedName>
        <fullName evidence="1">diguanylate cyclase</fullName>
        <ecNumber evidence="1">2.7.7.65</ecNumber>
    </recommendedName>
</protein>
<dbReference type="AlphaFoldDB" id="A0A3Q9BRA5"/>
<dbReference type="Gene3D" id="3.30.450.40">
    <property type="match status" value="1"/>
</dbReference>
<evidence type="ECO:0000256" key="2">
    <source>
        <dbReference type="SAM" id="Coils"/>
    </source>
</evidence>
<dbReference type="NCBIfam" id="TIGR00254">
    <property type="entry name" value="GGDEF"/>
    <property type="match status" value="1"/>
</dbReference>
<keyword evidence="2" id="KW-0175">Coiled coil</keyword>
<dbReference type="EMBL" id="CP034464">
    <property type="protein sequence ID" value="AZP12663.1"/>
    <property type="molecule type" value="Genomic_DNA"/>
</dbReference>
<dbReference type="InterPro" id="IPR000160">
    <property type="entry name" value="GGDEF_dom"/>
</dbReference>
<evidence type="ECO:0000256" key="1">
    <source>
        <dbReference type="ARBA" id="ARBA00012528"/>
    </source>
</evidence>
<dbReference type="CDD" id="cd01949">
    <property type="entry name" value="GGDEF"/>
    <property type="match status" value="1"/>
</dbReference>
<dbReference type="InterPro" id="IPR029016">
    <property type="entry name" value="GAF-like_dom_sf"/>
</dbReference>
<keyword evidence="5" id="KW-1185">Reference proteome</keyword>
<accession>A0A3Q9BRA5</accession>
<dbReference type="GO" id="GO:0043709">
    <property type="term" value="P:cell adhesion involved in single-species biofilm formation"/>
    <property type="evidence" value="ECO:0007669"/>
    <property type="project" value="TreeGrafter"/>
</dbReference>
<dbReference type="Pfam" id="PF00990">
    <property type="entry name" value="GGDEF"/>
    <property type="match status" value="1"/>
</dbReference>
<dbReference type="EC" id="2.7.7.65" evidence="1"/>
<dbReference type="PANTHER" id="PTHR45138:SF5">
    <property type="entry name" value="BIFUNCTIONAL PERIPLASMIC SUBSTRATE BINDING PROTEIN_CYTOPLASMIC DIGUANYLATE CYCLASE"/>
    <property type="match status" value="1"/>
</dbReference>
<dbReference type="RefSeq" id="WP_126128042.1">
    <property type="nucleotide sequence ID" value="NZ_CP034464.1"/>
</dbReference>
<dbReference type="Proteomes" id="UP000275663">
    <property type="component" value="Chromosome"/>
</dbReference>
<dbReference type="KEGG" id="upv:EJN92_12015"/>
<feature type="domain" description="GGDEF" evidence="3">
    <location>
        <begin position="245"/>
        <end position="384"/>
    </location>
</feature>
<organism evidence="4 5">
    <name type="scientific">Undibacterium parvum</name>
    <dbReference type="NCBI Taxonomy" id="401471"/>
    <lineage>
        <taxon>Bacteria</taxon>
        <taxon>Pseudomonadati</taxon>
        <taxon>Pseudomonadota</taxon>
        <taxon>Betaproteobacteria</taxon>
        <taxon>Burkholderiales</taxon>
        <taxon>Oxalobacteraceae</taxon>
        <taxon>Undibacterium</taxon>
    </lineage>
</organism>
<dbReference type="PANTHER" id="PTHR45138">
    <property type="entry name" value="REGULATORY COMPONENTS OF SENSORY TRANSDUCTION SYSTEM"/>
    <property type="match status" value="1"/>
</dbReference>
<dbReference type="SMART" id="SM00267">
    <property type="entry name" value="GGDEF"/>
    <property type="match status" value="1"/>
</dbReference>
<evidence type="ECO:0000313" key="4">
    <source>
        <dbReference type="EMBL" id="AZP12663.1"/>
    </source>
</evidence>
<evidence type="ECO:0000313" key="5">
    <source>
        <dbReference type="Proteomes" id="UP000275663"/>
    </source>
</evidence>
<dbReference type="InterPro" id="IPR007435">
    <property type="entry name" value="DUF484"/>
</dbReference>
<dbReference type="FunFam" id="3.30.70.270:FF:000001">
    <property type="entry name" value="Diguanylate cyclase domain protein"/>
    <property type="match status" value="1"/>
</dbReference>
<dbReference type="Pfam" id="PF04340">
    <property type="entry name" value="DUF484"/>
    <property type="match status" value="1"/>
</dbReference>
<dbReference type="GO" id="GO:0052621">
    <property type="term" value="F:diguanylate cyclase activity"/>
    <property type="evidence" value="ECO:0007669"/>
    <property type="project" value="UniProtKB-EC"/>
</dbReference>
<dbReference type="SUPFAM" id="SSF55073">
    <property type="entry name" value="Nucleotide cyclase"/>
    <property type="match status" value="1"/>
</dbReference>
<dbReference type="OrthoDB" id="9813903at2"/>
<sequence>MDHIMDTLATPALGAAALSQAHQQLSEENRLLREQMRDFLKQANDNQRIMSRHQNFNLELIGSSSFRELIETIFSTLASSSDLDVLSLTLIDHQNNLRSILHDLSFDLKEFPQLMFVANEADLGLPAQTSNKPSLGLYSAALHAKFFAPCQKKPLSVALVPLFRQKRLIGCLNLGSFHATRFSASMATDFIEQMGFIIATCLENVINHERLTYIGLTDPLTNVSNRRNVERRMLEEIARARRQQYSIACMYLDIDFFKQVNDQYGHQSGDDVLKEVASRIKAELRLSDTLGRFGGEEFVVLLVNTDLQAAAQVAERIRLSIASTPFFLSMSGVCNSTISIGIAALSASDNQGDADAIAAELLWKSDRALYDAKEQGRNRVCLAK</sequence>
<dbReference type="GO" id="GO:1902201">
    <property type="term" value="P:negative regulation of bacterial-type flagellum-dependent cell motility"/>
    <property type="evidence" value="ECO:0007669"/>
    <property type="project" value="TreeGrafter"/>
</dbReference>
<proteinExistence type="predicted"/>
<dbReference type="InterPro" id="IPR050469">
    <property type="entry name" value="Diguanylate_Cyclase"/>
</dbReference>
<dbReference type="PROSITE" id="PS50887">
    <property type="entry name" value="GGDEF"/>
    <property type="match status" value="1"/>
</dbReference>